<reference evidence="6 7" key="1">
    <citation type="submission" date="2019-03" db="EMBL/GenBank/DDBJ databases">
        <authorList>
            <person name="Gaulin E."/>
            <person name="Dumas B."/>
        </authorList>
    </citation>
    <scope>NUCLEOTIDE SEQUENCE [LARGE SCALE GENOMIC DNA]</scope>
    <source>
        <strain evidence="6">CBS 568.67</strain>
    </source>
</reference>
<dbReference type="PROSITE" id="PS50072">
    <property type="entry name" value="CSA_PPIASE_2"/>
    <property type="match status" value="1"/>
</dbReference>
<reference evidence="5" key="2">
    <citation type="submission" date="2019-06" db="EMBL/GenBank/DDBJ databases">
        <title>Genomics analysis of Aphanomyces spp. identifies a new class of oomycete effector associated with host adaptation.</title>
        <authorList>
            <person name="Gaulin E."/>
        </authorList>
    </citation>
    <scope>NUCLEOTIDE SEQUENCE</scope>
    <source>
        <strain evidence="5">CBS 578.67</strain>
    </source>
</reference>
<dbReference type="InterPro" id="IPR020892">
    <property type="entry name" value="Cyclophilin-type_PPIase_CS"/>
</dbReference>
<sequence>MSNIYVTEPNTEGKVLMRTSFGELDIEFWPQQAPKACRNFFQLAMEKYYDNTLFHRLISGFMIQGGDPTGTGDGGESVFGAPFADEFHQRLRFNHRGLLAMANSNRPNTNTSQFFFTLDACDFLTKKHTIFGKITGNTIFNLLTVNDMDTSKDERPVEPIKLLSIEILWNPFEDIVPRIIKRAETKADVAKEQKKKRKGTKDLKLLSFGDEAEEDFIKPTKKTKGSLSSHDVLKDPKLSQHVDKTLQSKVASLPVERDVASDDDNDDNAPSAPTVSLNTLKARISDKLKKKTTNVHTTAKPKLHEDTSADALADDENSDDDGKKKKKKKKKSQKDEYTLLKEELQKSHKAAAILKGDKLKAAEAERAYHEMLTPLQLRRQKYLANKKSTMSDRQKHTLDRLESFKSTLTKVIETKKSKAVEEVEEVKQTETYHGQVLSEDSDAEGADDPNDQSWMTAKLKFKKHIDDQYRMGYDPAADNYMTIDTKKM</sequence>
<evidence type="ECO:0000313" key="5">
    <source>
        <dbReference type="EMBL" id="KAF0705799.1"/>
    </source>
</evidence>
<feature type="region of interest" description="Disordered" evidence="3">
    <location>
        <begin position="425"/>
        <end position="452"/>
    </location>
</feature>
<feature type="domain" description="PPIase cyclophilin-type" evidence="4">
    <location>
        <begin position="22"/>
        <end position="167"/>
    </location>
</feature>
<dbReference type="FunFam" id="2.40.100.10:FF:000007">
    <property type="entry name" value="Peptidyl-prolyl cis-trans isomerase CWC27 homolog"/>
    <property type="match status" value="1"/>
</dbReference>
<feature type="compositionally biased region" description="Acidic residues" evidence="3">
    <location>
        <begin position="439"/>
        <end position="450"/>
    </location>
</feature>
<dbReference type="PANTHER" id="PTHR45625:SF6">
    <property type="entry name" value="SPLICEOSOME-ASSOCIATED PROTEIN CWC27 HOMOLOG"/>
    <property type="match status" value="1"/>
</dbReference>
<dbReference type="EMBL" id="CAADRA010003502">
    <property type="protein sequence ID" value="VFT83908.1"/>
    <property type="molecule type" value="Genomic_DNA"/>
</dbReference>
<dbReference type="PANTHER" id="PTHR45625">
    <property type="entry name" value="PEPTIDYL-PROLYL CIS-TRANS ISOMERASE-RELATED"/>
    <property type="match status" value="1"/>
</dbReference>
<dbReference type="GO" id="GO:0071013">
    <property type="term" value="C:catalytic step 2 spliceosome"/>
    <property type="evidence" value="ECO:0007669"/>
    <property type="project" value="TreeGrafter"/>
</dbReference>
<dbReference type="Gene3D" id="2.40.100.10">
    <property type="entry name" value="Cyclophilin-like"/>
    <property type="match status" value="1"/>
</dbReference>
<dbReference type="InterPro" id="IPR029000">
    <property type="entry name" value="Cyclophilin-like_dom_sf"/>
</dbReference>
<name>A0A485KHZ1_9STRA</name>
<dbReference type="GO" id="GO:0006457">
    <property type="term" value="P:protein folding"/>
    <property type="evidence" value="ECO:0007669"/>
    <property type="project" value="InterPro"/>
</dbReference>
<dbReference type="InterPro" id="IPR002130">
    <property type="entry name" value="Cyclophilin-type_PPIase_dom"/>
</dbReference>
<proteinExistence type="predicted"/>
<accession>A0A485KHZ1</accession>
<dbReference type="SUPFAM" id="SSF50891">
    <property type="entry name" value="Cyclophilin-like"/>
    <property type="match status" value="1"/>
</dbReference>
<gene>
    <name evidence="6" type="primary">Aste57867_6956</name>
    <name evidence="5" type="ORF">As57867_006934</name>
    <name evidence="6" type="ORF">ASTE57867_6956</name>
</gene>
<evidence type="ECO:0000259" key="4">
    <source>
        <dbReference type="PROSITE" id="PS50072"/>
    </source>
</evidence>
<evidence type="ECO:0000256" key="2">
    <source>
        <dbReference type="ARBA" id="ARBA00023242"/>
    </source>
</evidence>
<dbReference type="Pfam" id="PF00160">
    <property type="entry name" value="Pro_isomerase"/>
    <property type="match status" value="1"/>
</dbReference>
<evidence type="ECO:0000313" key="6">
    <source>
        <dbReference type="EMBL" id="VFT83908.1"/>
    </source>
</evidence>
<dbReference type="EMBL" id="VJMH01003490">
    <property type="protein sequence ID" value="KAF0705799.1"/>
    <property type="molecule type" value="Genomic_DNA"/>
</dbReference>
<dbReference type="GO" id="GO:0003755">
    <property type="term" value="F:peptidyl-prolyl cis-trans isomerase activity"/>
    <property type="evidence" value="ECO:0007669"/>
    <property type="project" value="InterPro"/>
</dbReference>
<feature type="region of interest" description="Disordered" evidence="3">
    <location>
        <begin position="221"/>
        <end position="336"/>
    </location>
</feature>
<keyword evidence="2" id="KW-0539">Nucleus</keyword>
<dbReference type="PRINTS" id="PR00153">
    <property type="entry name" value="CSAPPISMRASE"/>
</dbReference>
<dbReference type="InterPro" id="IPR044666">
    <property type="entry name" value="Cyclophilin_A-like"/>
</dbReference>
<dbReference type="AlphaFoldDB" id="A0A485KHZ1"/>
<organism evidence="6 7">
    <name type="scientific">Aphanomyces stellatus</name>
    <dbReference type="NCBI Taxonomy" id="120398"/>
    <lineage>
        <taxon>Eukaryota</taxon>
        <taxon>Sar</taxon>
        <taxon>Stramenopiles</taxon>
        <taxon>Oomycota</taxon>
        <taxon>Saprolegniomycetes</taxon>
        <taxon>Saprolegniales</taxon>
        <taxon>Verrucalvaceae</taxon>
        <taxon>Aphanomyces</taxon>
    </lineage>
</organism>
<evidence type="ECO:0000256" key="1">
    <source>
        <dbReference type="ARBA" id="ARBA00004123"/>
    </source>
</evidence>
<dbReference type="Proteomes" id="UP000332933">
    <property type="component" value="Unassembled WGS sequence"/>
</dbReference>
<dbReference type="PROSITE" id="PS00170">
    <property type="entry name" value="CSA_PPIASE_1"/>
    <property type="match status" value="1"/>
</dbReference>
<evidence type="ECO:0000256" key="3">
    <source>
        <dbReference type="SAM" id="MobiDB-lite"/>
    </source>
</evidence>
<comment type="subcellular location">
    <subcellularLocation>
        <location evidence="1">Nucleus</location>
    </subcellularLocation>
</comment>
<feature type="compositionally biased region" description="Basic and acidic residues" evidence="3">
    <location>
        <begin position="231"/>
        <end position="246"/>
    </location>
</feature>
<dbReference type="OrthoDB" id="442970at2759"/>
<evidence type="ECO:0000313" key="7">
    <source>
        <dbReference type="Proteomes" id="UP000332933"/>
    </source>
</evidence>
<keyword evidence="7" id="KW-1185">Reference proteome</keyword>
<protein>
    <submittedName>
        <fullName evidence="6">Aste57867_6956 protein</fullName>
    </submittedName>
</protein>